<evidence type="ECO:0000313" key="1">
    <source>
        <dbReference type="EMBL" id="CDW43879.1"/>
    </source>
</evidence>
<feature type="non-terminal residue" evidence="1">
    <location>
        <position position="1"/>
    </location>
</feature>
<protein>
    <submittedName>
        <fullName evidence="1">Uncharacterized protein</fullName>
    </submittedName>
</protein>
<accession>A0A0K2V083</accession>
<dbReference type="AlphaFoldDB" id="A0A0K2V083"/>
<name>A0A0K2V083_LEPSM</name>
<organism evidence="1">
    <name type="scientific">Lepeophtheirus salmonis</name>
    <name type="common">Salmon louse</name>
    <name type="synonym">Caligus salmonis</name>
    <dbReference type="NCBI Taxonomy" id="72036"/>
    <lineage>
        <taxon>Eukaryota</taxon>
        <taxon>Metazoa</taxon>
        <taxon>Ecdysozoa</taxon>
        <taxon>Arthropoda</taxon>
        <taxon>Crustacea</taxon>
        <taxon>Multicrustacea</taxon>
        <taxon>Hexanauplia</taxon>
        <taxon>Copepoda</taxon>
        <taxon>Siphonostomatoida</taxon>
        <taxon>Caligidae</taxon>
        <taxon>Lepeophtheirus</taxon>
    </lineage>
</organism>
<reference evidence="1" key="1">
    <citation type="submission" date="2014-05" db="EMBL/GenBank/DDBJ databases">
        <authorList>
            <person name="Chronopoulou M."/>
        </authorList>
    </citation>
    <scope>NUCLEOTIDE SEQUENCE</scope>
    <source>
        <tissue evidence="1">Whole organism</tissue>
    </source>
</reference>
<sequence>FQFCDVRSSNLTTFNQQRDGNKSIYAPCVKSHWGGKKKNDD</sequence>
<proteinExistence type="predicted"/>
<dbReference type="EMBL" id="HACA01026518">
    <property type="protein sequence ID" value="CDW43879.1"/>
    <property type="molecule type" value="Transcribed_RNA"/>
</dbReference>